<dbReference type="SUPFAM" id="SSF54523">
    <property type="entry name" value="Pili subunits"/>
    <property type="match status" value="1"/>
</dbReference>
<keyword evidence="2" id="KW-0812">Transmembrane</keyword>
<dbReference type="PANTHER" id="PTHR30093:SF2">
    <property type="entry name" value="TYPE II SECRETION SYSTEM PROTEIN H"/>
    <property type="match status" value="1"/>
</dbReference>
<name>A0A1Q2MGL3_9BACT</name>
<dbReference type="PANTHER" id="PTHR30093">
    <property type="entry name" value="GENERAL SECRETION PATHWAY PROTEIN G"/>
    <property type="match status" value="1"/>
</dbReference>
<dbReference type="Pfam" id="PF07963">
    <property type="entry name" value="N_methyl"/>
    <property type="match status" value="1"/>
</dbReference>
<accession>A0A1Q2MGL3</accession>
<dbReference type="AlphaFoldDB" id="A0A1Q2MGL3"/>
<dbReference type="GO" id="GO:0015627">
    <property type="term" value="C:type II protein secretion system complex"/>
    <property type="evidence" value="ECO:0007669"/>
    <property type="project" value="InterPro"/>
</dbReference>
<keyword evidence="2" id="KW-1133">Transmembrane helix</keyword>
<evidence type="ECO:0000256" key="1">
    <source>
        <dbReference type="ARBA" id="ARBA00022481"/>
    </source>
</evidence>
<feature type="transmembrane region" description="Helical" evidence="2">
    <location>
        <begin position="22"/>
        <end position="45"/>
    </location>
</feature>
<evidence type="ECO:0000313" key="3">
    <source>
        <dbReference type="EMBL" id="AQQ71845.1"/>
    </source>
</evidence>
<reference evidence="4" key="1">
    <citation type="submission" date="2017-02" db="EMBL/GenBank/DDBJ databases">
        <title>Comparative genomics and description of representatives of a novel lineage of planctomycetes thriving in anoxic sediments.</title>
        <authorList>
            <person name="Spring S."/>
            <person name="Bunk B."/>
            <person name="Sproer C."/>
        </authorList>
    </citation>
    <scope>NUCLEOTIDE SEQUENCE [LARGE SCALE GENOMIC DNA]</scope>
    <source>
        <strain evidence="4">SM-Chi-D1</strain>
    </source>
</reference>
<dbReference type="Gene3D" id="3.30.700.10">
    <property type="entry name" value="Glycoprotein, Type 4 Pilin"/>
    <property type="match status" value="1"/>
</dbReference>
<dbReference type="KEGG" id="pbas:SMSP2_02224"/>
<dbReference type="InterPro" id="IPR000983">
    <property type="entry name" value="Bac_GSPG_pilin"/>
</dbReference>
<protein>
    <submittedName>
        <fullName evidence="3">Type II secretion system protein G</fullName>
    </submittedName>
</protein>
<dbReference type="OrthoDB" id="261883at2"/>
<keyword evidence="4" id="KW-1185">Reference proteome</keyword>
<sequence length="270" mass="29464">MREINHSDSGGTYGYGRPRCGFTLIEMLVVIVVISLLMSILLPVLNSARSSARKAVCISNLSQTGKAIHMYSMDYNGSIPLGPKAPPFLSPADFYPSTGTPTSLISLRDGRPVGLGLLLSRYLSTQSKVVFCPASDQSVSAEAELEKVGTSQSQCSYYYRHASTTRLFDSAADPAPIRVPLSSLGKNRNNRPVRALVMDTQFLCPESLAAFNVRPRTHHRLQIVNILFAEGHVSSSSNADSRFTVDLTDFSEVRNAFSKILAVLEEADEE</sequence>
<keyword evidence="1" id="KW-0488">Methylation</keyword>
<dbReference type="InterPro" id="IPR012902">
    <property type="entry name" value="N_methyl_site"/>
</dbReference>
<dbReference type="Proteomes" id="UP000188181">
    <property type="component" value="Chromosome"/>
</dbReference>
<dbReference type="RefSeq" id="WP_146684010.1">
    <property type="nucleotide sequence ID" value="NZ_CP019646.1"/>
</dbReference>
<keyword evidence="2" id="KW-0472">Membrane</keyword>
<evidence type="ECO:0000313" key="4">
    <source>
        <dbReference type="Proteomes" id="UP000188181"/>
    </source>
</evidence>
<proteinExistence type="predicted"/>
<gene>
    <name evidence="3" type="ORF">SMSP2_02224</name>
</gene>
<dbReference type="PRINTS" id="PR00813">
    <property type="entry name" value="BCTERIALGSPG"/>
</dbReference>
<dbReference type="GO" id="GO:0015628">
    <property type="term" value="P:protein secretion by the type II secretion system"/>
    <property type="evidence" value="ECO:0007669"/>
    <property type="project" value="InterPro"/>
</dbReference>
<dbReference type="InterPro" id="IPR045584">
    <property type="entry name" value="Pilin-like"/>
</dbReference>
<dbReference type="EMBL" id="CP019646">
    <property type="protein sequence ID" value="AQQ71845.1"/>
    <property type="molecule type" value="Genomic_DNA"/>
</dbReference>
<dbReference type="STRING" id="1851148.SMSP2_02224"/>
<evidence type="ECO:0000256" key="2">
    <source>
        <dbReference type="SAM" id="Phobius"/>
    </source>
</evidence>
<dbReference type="NCBIfam" id="TIGR02532">
    <property type="entry name" value="IV_pilin_GFxxxE"/>
    <property type="match status" value="1"/>
</dbReference>
<organism evidence="3 4">
    <name type="scientific">Limihaloglobus sulfuriphilus</name>
    <dbReference type="NCBI Taxonomy" id="1851148"/>
    <lineage>
        <taxon>Bacteria</taxon>
        <taxon>Pseudomonadati</taxon>
        <taxon>Planctomycetota</taxon>
        <taxon>Phycisphaerae</taxon>
        <taxon>Sedimentisphaerales</taxon>
        <taxon>Sedimentisphaeraceae</taxon>
        <taxon>Limihaloglobus</taxon>
    </lineage>
</organism>